<proteinExistence type="predicted"/>
<dbReference type="Pfam" id="PF13508">
    <property type="entry name" value="Acetyltransf_7"/>
    <property type="match status" value="1"/>
</dbReference>
<dbReference type="SUPFAM" id="SSF55729">
    <property type="entry name" value="Acyl-CoA N-acyltransferases (Nat)"/>
    <property type="match status" value="1"/>
</dbReference>
<dbReference type="RefSeq" id="WP_188421020.1">
    <property type="nucleotide sequence ID" value="NZ_BMDP01000002.1"/>
</dbReference>
<evidence type="ECO:0000259" key="1">
    <source>
        <dbReference type="PROSITE" id="PS51186"/>
    </source>
</evidence>
<comment type="caution">
    <text evidence="2">The sequence shown here is derived from an EMBL/GenBank/DDBJ whole genome shotgun (WGS) entry which is preliminary data.</text>
</comment>
<dbReference type="Gene3D" id="3.40.630.30">
    <property type="match status" value="1"/>
</dbReference>
<dbReference type="InterPro" id="IPR000182">
    <property type="entry name" value="GNAT_dom"/>
</dbReference>
<dbReference type="PROSITE" id="PS51186">
    <property type="entry name" value="GNAT"/>
    <property type="match status" value="1"/>
</dbReference>
<dbReference type="InterPro" id="IPR016181">
    <property type="entry name" value="Acyl_CoA_acyltransferase"/>
</dbReference>
<gene>
    <name evidence="2" type="ORF">GCM10011430_19230</name>
</gene>
<sequence length="166" mass="17872">MKYAIRDECADDVDAIRRITQAAFSLAEHSSGTESAIVDALRMADALAVSLVATMDEEVVGHIAFSPVTIGTAIGWFGLGPLSVRPDMQKQGIGGALVGEGLIRLRAMRARGCVVLGDPGYYRRFGFVHDPAIRYEGVPPEYFMRLSFDGSEVSGNVVYHEGFSAS</sequence>
<dbReference type="AlphaFoldDB" id="A0A8J3B4P5"/>
<evidence type="ECO:0000313" key="3">
    <source>
        <dbReference type="Proteomes" id="UP000627205"/>
    </source>
</evidence>
<organism evidence="2 3">
    <name type="scientific">Oxalicibacterium solurbis</name>
    <dbReference type="NCBI Taxonomy" id="69280"/>
    <lineage>
        <taxon>Bacteria</taxon>
        <taxon>Pseudomonadati</taxon>
        <taxon>Pseudomonadota</taxon>
        <taxon>Betaproteobacteria</taxon>
        <taxon>Burkholderiales</taxon>
        <taxon>Oxalobacteraceae</taxon>
        <taxon>Oxalicibacterium</taxon>
    </lineage>
</organism>
<reference evidence="2" key="2">
    <citation type="submission" date="2020-09" db="EMBL/GenBank/DDBJ databases">
        <authorList>
            <person name="Sun Q."/>
            <person name="Sedlacek I."/>
        </authorList>
    </citation>
    <scope>NUCLEOTIDE SEQUENCE</scope>
    <source>
        <strain evidence="2">CCM 7664</strain>
    </source>
</reference>
<reference evidence="2" key="1">
    <citation type="journal article" date="2014" name="Int. J. Syst. Evol. Microbiol.">
        <title>Complete genome sequence of Corynebacterium casei LMG S-19264T (=DSM 44701T), isolated from a smear-ripened cheese.</title>
        <authorList>
            <consortium name="US DOE Joint Genome Institute (JGI-PGF)"/>
            <person name="Walter F."/>
            <person name="Albersmeier A."/>
            <person name="Kalinowski J."/>
            <person name="Ruckert C."/>
        </authorList>
    </citation>
    <scope>NUCLEOTIDE SEQUENCE</scope>
    <source>
        <strain evidence="2">CCM 7664</strain>
    </source>
</reference>
<name>A0A8J3B4P5_9BURK</name>
<dbReference type="CDD" id="cd04301">
    <property type="entry name" value="NAT_SF"/>
    <property type="match status" value="1"/>
</dbReference>
<dbReference type="EMBL" id="BMDP01000002">
    <property type="protein sequence ID" value="GGI54749.1"/>
    <property type="molecule type" value="Genomic_DNA"/>
</dbReference>
<feature type="domain" description="N-acetyltransferase" evidence="1">
    <location>
        <begin position="3"/>
        <end position="149"/>
    </location>
</feature>
<evidence type="ECO:0000313" key="2">
    <source>
        <dbReference type="EMBL" id="GGI54749.1"/>
    </source>
</evidence>
<keyword evidence="3" id="KW-1185">Reference proteome</keyword>
<protein>
    <submittedName>
        <fullName evidence="2">GCN5 family N-acetyltransferase</fullName>
    </submittedName>
</protein>
<accession>A0A8J3B4P5</accession>
<dbReference type="Proteomes" id="UP000627205">
    <property type="component" value="Unassembled WGS sequence"/>
</dbReference>
<dbReference type="GO" id="GO:0016747">
    <property type="term" value="F:acyltransferase activity, transferring groups other than amino-acyl groups"/>
    <property type="evidence" value="ECO:0007669"/>
    <property type="project" value="InterPro"/>
</dbReference>